<protein>
    <recommendedName>
        <fullName evidence="5">DUF1682 domain-containing protein</fullName>
    </recommendedName>
</protein>
<comment type="caution">
    <text evidence="3">The sequence shown here is derived from an EMBL/GenBank/DDBJ whole genome shotgun (WGS) entry which is preliminary data.</text>
</comment>
<dbReference type="AlphaFoldDB" id="A0A5R9KZR2"/>
<evidence type="ECO:0000256" key="2">
    <source>
        <dbReference type="SAM" id="Phobius"/>
    </source>
</evidence>
<keyword evidence="2" id="KW-0472">Membrane</keyword>
<evidence type="ECO:0000256" key="1">
    <source>
        <dbReference type="SAM" id="MobiDB-lite"/>
    </source>
</evidence>
<gene>
    <name evidence="3" type="ORF">FEN17_16715</name>
</gene>
<dbReference type="OrthoDB" id="1099872at2"/>
<feature type="transmembrane region" description="Helical" evidence="2">
    <location>
        <begin position="46"/>
        <end position="66"/>
    </location>
</feature>
<reference evidence="3 4" key="1">
    <citation type="submission" date="2019-05" db="EMBL/GenBank/DDBJ databases">
        <authorList>
            <person name="Qu J.-H."/>
        </authorList>
    </citation>
    <scope>NUCLEOTIDE SEQUENCE [LARGE SCALE GENOMIC DNA]</scope>
    <source>
        <strain evidence="3 4">T17</strain>
    </source>
</reference>
<dbReference type="Proteomes" id="UP000306402">
    <property type="component" value="Unassembled WGS sequence"/>
</dbReference>
<proteinExistence type="predicted"/>
<feature type="transmembrane region" description="Helical" evidence="2">
    <location>
        <begin position="12"/>
        <end position="34"/>
    </location>
</feature>
<keyword evidence="2" id="KW-1133">Transmembrane helix</keyword>
<dbReference type="EMBL" id="VCEJ01000004">
    <property type="protein sequence ID" value="TLV01595.1"/>
    <property type="molecule type" value="Genomic_DNA"/>
</dbReference>
<evidence type="ECO:0000313" key="4">
    <source>
        <dbReference type="Proteomes" id="UP000306402"/>
    </source>
</evidence>
<feature type="region of interest" description="Disordered" evidence="1">
    <location>
        <begin position="103"/>
        <end position="130"/>
    </location>
</feature>
<evidence type="ECO:0000313" key="3">
    <source>
        <dbReference type="EMBL" id="TLV01595.1"/>
    </source>
</evidence>
<keyword evidence="2" id="KW-0812">Transmembrane</keyword>
<evidence type="ECO:0008006" key="5">
    <source>
        <dbReference type="Google" id="ProtNLM"/>
    </source>
</evidence>
<name>A0A5R9KZR2_9BACT</name>
<accession>A0A5R9KZR2</accession>
<feature type="compositionally biased region" description="Basic and acidic residues" evidence="1">
    <location>
        <begin position="104"/>
        <end position="116"/>
    </location>
</feature>
<sequence length="130" mass="14967">MMNQQDRHKKRFAFIPVFIIAGIFALAAVVRFLWNKILPEAVGANPISYWQALGLFVLCKILFGGFRGRPDRNKQWGGWQKFNRGGGPGSQFGNLRGKWMSMSDEERQRFKQEMKRRCGRPPGARPPENI</sequence>
<organism evidence="3 4">
    <name type="scientific">Dyadobacter luticola</name>
    <dbReference type="NCBI Taxonomy" id="1979387"/>
    <lineage>
        <taxon>Bacteria</taxon>
        <taxon>Pseudomonadati</taxon>
        <taxon>Bacteroidota</taxon>
        <taxon>Cytophagia</taxon>
        <taxon>Cytophagales</taxon>
        <taxon>Spirosomataceae</taxon>
        <taxon>Dyadobacter</taxon>
    </lineage>
</organism>
<keyword evidence="4" id="KW-1185">Reference proteome</keyword>